<name>A0A8J2H542_COTCN</name>
<accession>A0A8J2H542</accession>
<keyword evidence="4 8" id="KW-1133">Transmembrane helix</keyword>
<sequence>MLLICVLKLLIVNTVRNNNLLFVLVILISVPCCLLLHVNAADDFNSEYIYQDETLNFNNYNNNYDNNYNLTTIITPLGVLESSLISFDGNENLTTGMDSRKMDHDLDIHKQVLQFPKIPYNQDFHISDVIKSANYSFYFNFLHVFIQFVQPYDVPSDLLKDILENRVTISKLITESMHMEVGLLILVGVCSILACVIPGTELWLACRPIREDYKPTQYPGFLTFVLYILAFILGLGMAVLILFNELTNMGMEKIPKTIDQAIDDLNNYHSGTTVQFRKCLTRSLDVASEAIMADLDNIDELLGKPVQIELSYETGLENTLTQLLDVANASQDIGANANNLIKNAERARELTAELTSELNGIKRDLEKVISSCSNPQDRLLCSTINTNGLVINFQINKILRDERLLRLRSINRDNLTEDARRARGEYLYVPHHISRSTLDIRNQIRRELSLIRGRLFDETRNLESSNSHFNRKIESIKKYIHRDVVPYILEFEETRWLSGIATVILVFFVWILLVSALICRCTSSDNKIRTALLGSFFNCIISILLWLIMILMIFISTHTELILCRALEGDRNYKTLETIIESKHFLGKPLEMSLRDFIEKCEENEGVYYPTYLLENQKKLEEITDYWKWSGLTEALSILKADLKGLKILTSSFEGKLDSLMFACEANLTSYRSIVRGSVVSRDIIALSDQIFNIARQINDRRTSREFETIGTSMRSLMIKKVKPLALIQDTIVDQLITLDIQLRPYQQRLNDTFVHLKSVQYYIDVQGEFFAQLKTKHYVERLNNYLDQWRKHVLTEMRFGIAKCRPLYNILQGFKILICQDILGPLDTFWFLIFLCIIIMMIATPIQHVLACVFKKFDKIIVFTPNRRRESTETIVIDRANWRTPDPPPLPRRDDW</sequence>
<dbReference type="Proteomes" id="UP000786811">
    <property type="component" value="Unassembled WGS sequence"/>
</dbReference>
<comment type="subcellular location">
    <subcellularLocation>
        <location evidence="1">Membrane</location>
        <topology evidence="1">Multi-pass membrane protein</topology>
    </subcellularLocation>
</comment>
<dbReference type="InterPro" id="IPR008795">
    <property type="entry name" value="Prominin"/>
</dbReference>
<keyword evidence="10" id="KW-1185">Reference proteome</keyword>
<evidence type="ECO:0000256" key="5">
    <source>
        <dbReference type="ARBA" id="ARBA00023136"/>
    </source>
</evidence>
<gene>
    <name evidence="9" type="ORF">HICCMSTLAB_LOCUS1055</name>
</gene>
<evidence type="ECO:0000256" key="8">
    <source>
        <dbReference type="SAM" id="Phobius"/>
    </source>
</evidence>
<dbReference type="PANTHER" id="PTHR22730">
    <property type="entry name" value="PROMININ PROM PROTEIN"/>
    <property type="match status" value="1"/>
</dbReference>
<evidence type="ECO:0000256" key="6">
    <source>
        <dbReference type="ARBA" id="ARBA00023180"/>
    </source>
</evidence>
<reference evidence="9" key="1">
    <citation type="submission" date="2021-04" db="EMBL/GenBank/DDBJ databases">
        <authorList>
            <person name="Chebbi M.A.C M."/>
        </authorList>
    </citation>
    <scope>NUCLEOTIDE SEQUENCE</scope>
</reference>
<comment type="similarity">
    <text evidence="2">Belongs to the prominin family.</text>
</comment>
<feature type="transmembrane region" description="Helical" evidence="8">
    <location>
        <begin position="531"/>
        <end position="555"/>
    </location>
</feature>
<keyword evidence="5 8" id="KW-0472">Membrane</keyword>
<protein>
    <submittedName>
        <fullName evidence="9">Similar to prom1a: Prominin-1-A (Danio rerio)</fullName>
    </submittedName>
</protein>
<evidence type="ECO:0000313" key="10">
    <source>
        <dbReference type="Proteomes" id="UP000786811"/>
    </source>
</evidence>
<feature type="transmembrane region" description="Helical" evidence="8">
    <location>
        <begin position="20"/>
        <end position="38"/>
    </location>
</feature>
<evidence type="ECO:0000256" key="1">
    <source>
        <dbReference type="ARBA" id="ARBA00004141"/>
    </source>
</evidence>
<dbReference type="OrthoDB" id="8188647at2759"/>
<organism evidence="9 10">
    <name type="scientific">Cotesia congregata</name>
    <name type="common">Parasitoid wasp</name>
    <name type="synonym">Apanteles congregatus</name>
    <dbReference type="NCBI Taxonomy" id="51543"/>
    <lineage>
        <taxon>Eukaryota</taxon>
        <taxon>Metazoa</taxon>
        <taxon>Ecdysozoa</taxon>
        <taxon>Arthropoda</taxon>
        <taxon>Hexapoda</taxon>
        <taxon>Insecta</taxon>
        <taxon>Pterygota</taxon>
        <taxon>Neoptera</taxon>
        <taxon>Endopterygota</taxon>
        <taxon>Hymenoptera</taxon>
        <taxon>Apocrita</taxon>
        <taxon>Ichneumonoidea</taxon>
        <taxon>Braconidae</taxon>
        <taxon>Microgastrinae</taxon>
        <taxon>Cotesia</taxon>
    </lineage>
</organism>
<evidence type="ECO:0000256" key="2">
    <source>
        <dbReference type="ARBA" id="ARBA00006058"/>
    </source>
</evidence>
<dbReference type="PANTHER" id="PTHR22730:SF1">
    <property type="entry name" value="PROMININ-LIKE PROTEIN"/>
    <property type="match status" value="1"/>
</dbReference>
<evidence type="ECO:0000256" key="3">
    <source>
        <dbReference type="ARBA" id="ARBA00022692"/>
    </source>
</evidence>
<dbReference type="Pfam" id="PF05478">
    <property type="entry name" value="Prominin"/>
    <property type="match status" value="1"/>
</dbReference>
<keyword evidence="7" id="KW-0175">Coiled coil</keyword>
<evidence type="ECO:0000256" key="7">
    <source>
        <dbReference type="SAM" id="Coils"/>
    </source>
</evidence>
<dbReference type="GO" id="GO:0016020">
    <property type="term" value="C:membrane"/>
    <property type="evidence" value="ECO:0007669"/>
    <property type="project" value="UniProtKB-SubCell"/>
</dbReference>
<evidence type="ECO:0000313" key="9">
    <source>
        <dbReference type="EMBL" id="CAG5074395.1"/>
    </source>
</evidence>
<evidence type="ECO:0000256" key="4">
    <source>
        <dbReference type="ARBA" id="ARBA00022989"/>
    </source>
</evidence>
<comment type="caution">
    <text evidence="9">The sequence shown here is derived from an EMBL/GenBank/DDBJ whole genome shotgun (WGS) entry which is preliminary data.</text>
</comment>
<dbReference type="EMBL" id="CAJNRD030001114">
    <property type="protein sequence ID" value="CAG5074395.1"/>
    <property type="molecule type" value="Genomic_DNA"/>
</dbReference>
<keyword evidence="3 8" id="KW-0812">Transmembrane</keyword>
<dbReference type="AlphaFoldDB" id="A0A8J2H542"/>
<feature type="transmembrane region" description="Helical" evidence="8">
    <location>
        <begin position="181"/>
        <end position="206"/>
    </location>
</feature>
<keyword evidence="6" id="KW-0325">Glycoprotein</keyword>
<feature type="transmembrane region" description="Helical" evidence="8">
    <location>
        <begin position="496"/>
        <end position="519"/>
    </location>
</feature>
<feature type="coiled-coil region" evidence="7">
    <location>
        <begin position="337"/>
        <end position="364"/>
    </location>
</feature>
<feature type="transmembrane region" description="Helical" evidence="8">
    <location>
        <begin position="830"/>
        <end position="855"/>
    </location>
</feature>
<proteinExistence type="inferred from homology"/>
<feature type="transmembrane region" description="Helical" evidence="8">
    <location>
        <begin position="218"/>
        <end position="243"/>
    </location>
</feature>